<organism evidence="2 4">
    <name type="scientific">Vicugna pacos</name>
    <name type="common">Alpaca</name>
    <name type="synonym">Lama pacos</name>
    <dbReference type="NCBI Taxonomy" id="30538"/>
    <lineage>
        <taxon>Eukaryota</taxon>
        <taxon>Metazoa</taxon>
        <taxon>Chordata</taxon>
        <taxon>Craniata</taxon>
        <taxon>Vertebrata</taxon>
        <taxon>Euteleostomi</taxon>
        <taxon>Mammalia</taxon>
        <taxon>Eutheria</taxon>
        <taxon>Laurasiatheria</taxon>
        <taxon>Artiodactyla</taxon>
        <taxon>Tylopoda</taxon>
        <taxon>Camelidae</taxon>
        <taxon>Vicugna</taxon>
    </lineage>
</organism>
<feature type="compositionally biased region" description="Polar residues" evidence="1">
    <location>
        <begin position="196"/>
        <end position="211"/>
    </location>
</feature>
<feature type="region of interest" description="Disordered" evidence="1">
    <location>
        <begin position="196"/>
        <end position="223"/>
    </location>
</feature>
<keyword evidence="2" id="KW-1185">Reference proteome</keyword>
<evidence type="ECO:0000313" key="4">
    <source>
        <dbReference type="RefSeq" id="XP_072828358.1"/>
    </source>
</evidence>
<accession>A0ABM5E5C2</accession>
<name>A0ABM5E5C2_VICPA</name>
<dbReference type="RefSeq" id="XP_072828321.1">
    <property type="nucleotide sequence ID" value="XM_072972220.1"/>
</dbReference>
<dbReference type="Proteomes" id="UP001652581">
    <property type="component" value="Chromosome 11"/>
</dbReference>
<gene>
    <name evidence="4" type="primary">LOC140699625</name>
    <name evidence="3" type="synonym">LOC140699566</name>
</gene>
<proteinExistence type="predicted"/>
<dbReference type="GeneID" id="140699625"/>
<evidence type="ECO:0000313" key="3">
    <source>
        <dbReference type="RefSeq" id="XP_072828321.1"/>
    </source>
</evidence>
<reference evidence="3 4" key="1">
    <citation type="submission" date="2025-05" db="UniProtKB">
        <authorList>
            <consortium name="RefSeq"/>
        </authorList>
    </citation>
    <scope>IDENTIFICATION</scope>
</reference>
<sequence>MTSCQVPRPAPEHQPEPTSALFWRDNCLLSAPPVHVSPSTFPLLPSSSPLLPPSVPLLSQDPEQIDGPPAHAQSLPAGPRFGSSSSEPGIGPNGFSALSPCRPLAPAWGRGLWLWKCKEQHNPRRWRPSDTALLKSSWQNLSSMYSWLHSIPGNFSKTPSHQRDVLPASGAQGHKMVGVDCTAVKTAELVTAGALTPSSINPDTSTDTGRAQNCLRPEDTADK</sequence>
<protein>
    <submittedName>
        <fullName evidence="3 4">Uncharacterized protein</fullName>
    </submittedName>
</protein>
<dbReference type="RefSeq" id="XP_072828358.1">
    <property type="nucleotide sequence ID" value="XM_072972257.1"/>
</dbReference>
<evidence type="ECO:0000313" key="2">
    <source>
        <dbReference type="Proteomes" id="UP001652581"/>
    </source>
</evidence>
<evidence type="ECO:0000256" key="1">
    <source>
        <dbReference type="SAM" id="MobiDB-lite"/>
    </source>
</evidence>
<feature type="region of interest" description="Disordered" evidence="1">
    <location>
        <begin position="52"/>
        <end position="94"/>
    </location>
</feature>